<dbReference type="PANTHER" id="PTHR24186">
    <property type="entry name" value="PROTEIN PHOSPHATASE 1 REGULATORY SUBUNIT"/>
    <property type="match status" value="1"/>
</dbReference>
<evidence type="ECO:0000256" key="2">
    <source>
        <dbReference type="ARBA" id="ARBA00022692"/>
    </source>
</evidence>
<dbReference type="InterPro" id="IPR036770">
    <property type="entry name" value="Ankyrin_rpt-contain_sf"/>
</dbReference>
<sequence>MDENGKSCSVEEGVVSTPVENVAAAGVESAPSTSAVPANSIQTYVSHQQEVIGALNSYGKFTSHGEELGAEISADHEGAKLSAVVPSANVREKITSHAIGESVEDANVLQVTSTVTNEELWRKAIEEENREVLIELLAKDHSYFWKYEKKNGGTLLHIAAIQDDVMLVERILDRLCWAQEEWKTDKIFQRFNNMEFQTGRDYVEARHPSDRTAEELALEHEHAEIIREKICAYIANDTQRLLDNDKIMAADGSSSSDVFSGKKLVSEEQIKWNNAIKRKDCKALIVLLKNERGTSEADSAKFQSSLLKDDLQKAKSKCGKEDDRTVLHIASMQGCFQLVKSVLDQVCAQTSDASESLVHRYIGAVDHLSGLTAFEMANDIIGNKFISEYIKYIYESKGGKIKNILQNKTESDSYRTPLSFEAYPDTQWYTALERGDKDLLKKLVELNSRLLLETCRGLTVLHVAILWDDLGLVKTVVKLFGDSMSIKWDIDASYQSELKLKNMIEVHRKIDYGYLNKYWNTSSQSWVKLPSNMMKQLRRGGNSVLLLADKLERKQIQEELTKPNKISACILTKPDTIVQCLSQPYHPLPTGLSVFLEEKWVLSPLWSDFEVEFLNDVDFNFESDEGRQVWLRFHCACKHPHRFKDLLQQVSIYINQHPYHGFRLFQMCDAQGRTPFHILMDDCTDQRDPGWPFDEIFTENHYKEWIQTAQNARGKRVVDIVLTKNYLQRNISLEPWKYFGINFQDDNFERSLMTTFLYYQVAFLFKQRNVAEEIWSRFLVQVNMRKLLKKDIGALNSMLFFAASTGNQTYLQSLLETQPDPMITDVKGRSLLHHAADATLLQSHLVGSCCSTVKDICDVRKKWIEQTSASSTIVTANHGSSSASKCNIQDIAAEERSNAGRKACILMLLQDGVDLAQTDYDEQVPKIGPTIDAAYQIWWYEMGAKDSTEKKVGFNQAGNALSVVGTLVAAASYAGPVQPPLSYNDAGFVKITEPLVKWFMVSNSVAFYFAMASVMFAVVSSLPMPQEGMMTELGRAKHVVAFSLCLLMIAIGSIIISFATASVVVIQDEHSLLPRDLLFGPAIVGLFFCFIGISGFLIRLARLLFYRNPLVRKMYQFSVSWFCLKWLTRITVGISLGLIIFILFNFVIILFLVLPLVIFLWFLFHYCCRKKKNFFCLPR</sequence>
<keyword evidence="2 7" id="KW-0812">Transmembrane</keyword>
<dbReference type="AlphaFoldDB" id="A0A8T0G975"/>
<evidence type="ECO:0000256" key="4">
    <source>
        <dbReference type="ARBA" id="ARBA00022989"/>
    </source>
</evidence>
<gene>
    <name evidence="9" type="ORF">KC19_12G159300</name>
</gene>
<dbReference type="InterPro" id="IPR002110">
    <property type="entry name" value="Ankyrin_rpt"/>
</dbReference>
<evidence type="ECO:0000256" key="6">
    <source>
        <dbReference type="ARBA" id="ARBA00023136"/>
    </source>
</evidence>
<feature type="transmembrane region" description="Helical" evidence="7">
    <location>
        <begin position="998"/>
        <end position="1019"/>
    </location>
</feature>
<dbReference type="EMBL" id="CM026433">
    <property type="protein sequence ID" value="KAG0555306.1"/>
    <property type="molecule type" value="Genomic_DNA"/>
</dbReference>
<keyword evidence="3" id="KW-0677">Repeat</keyword>
<feature type="transmembrane region" description="Helical" evidence="7">
    <location>
        <begin position="1078"/>
        <end position="1098"/>
    </location>
</feature>
<feature type="transmembrane region" description="Helical" evidence="7">
    <location>
        <begin position="1039"/>
        <end position="1066"/>
    </location>
</feature>
<dbReference type="EMBL" id="CM026433">
    <property type="protein sequence ID" value="KAG0555307.1"/>
    <property type="molecule type" value="Genomic_DNA"/>
</dbReference>
<comment type="caution">
    <text evidence="9">The sequence shown here is derived from an EMBL/GenBank/DDBJ whole genome shotgun (WGS) entry which is preliminary data.</text>
</comment>
<dbReference type="Proteomes" id="UP000822688">
    <property type="component" value="Chromosome 12"/>
</dbReference>
<reference evidence="9" key="1">
    <citation type="submission" date="2020-06" db="EMBL/GenBank/DDBJ databases">
        <title>WGS assembly of Ceratodon purpureus strain R40.</title>
        <authorList>
            <person name="Carey S.B."/>
            <person name="Jenkins J."/>
            <person name="Shu S."/>
            <person name="Lovell J.T."/>
            <person name="Sreedasyam A."/>
            <person name="Maumus F."/>
            <person name="Tiley G.P."/>
            <person name="Fernandez-Pozo N."/>
            <person name="Barry K."/>
            <person name="Chen C."/>
            <person name="Wang M."/>
            <person name="Lipzen A."/>
            <person name="Daum C."/>
            <person name="Saski C.A."/>
            <person name="Payton A.C."/>
            <person name="Mcbreen J.C."/>
            <person name="Conrad R.E."/>
            <person name="Kollar L.M."/>
            <person name="Olsson S."/>
            <person name="Huttunen S."/>
            <person name="Landis J.B."/>
            <person name="Wickett N.J."/>
            <person name="Johnson M.G."/>
            <person name="Rensing S.A."/>
            <person name="Grimwood J."/>
            <person name="Schmutz J."/>
            <person name="Mcdaniel S.F."/>
        </authorList>
    </citation>
    <scope>NUCLEOTIDE SEQUENCE</scope>
    <source>
        <strain evidence="9">R40</strain>
    </source>
</reference>
<dbReference type="EMBL" id="CM026433">
    <property type="protein sequence ID" value="KAG0555305.1"/>
    <property type="molecule type" value="Genomic_DNA"/>
</dbReference>
<dbReference type="Pfam" id="PF13962">
    <property type="entry name" value="PGG"/>
    <property type="match status" value="1"/>
</dbReference>
<evidence type="ECO:0000313" key="10">
    <source>
        <dbReference type="Proteomes" id="UP000822688"/>
    </source>
</evidence>
<evidence type="ECO:0000256" key="5">
    <source>
        <dbReference type="ARBA" id="ARBA00023043"/>
    </source>
</evidence>
<dbReference type="PANTHER" id="PTHR24186:SF38">
    <property type="entry name" value="ANKYRIN REPEAT FAMILY PROTEIN"/>
    <property type="match status" value="1"/>
</dbReference>
<proteinExistence type="predicted"/>
<dbReference type="SMART" id="SM00248">
    <property type="entry name" value="ANK"/>
    <property type="match status" value="6"/>
</dbReference>
<dbReference type="GO" id="GO:0005886">
    <property type="term" value="C:plasma membrane"/>
    <property type="evidence" value="ECO:0007669"/>
    <property type="project" value="TreeGrafter"/>
</dbReference>
<keyword evidence="10" id="KW-1185">Reference proteome</keyword>
<dbReference type="Gene3D" id="1.25.40.20">
    <property type="entry name" value="Ankyrin repeat-containing domain"/>
    <property type="match status" value="2"/>
</dbReference>
<accession>A0A8T0G975</accession>
<evidence type="ECO:0000259" key="8">
    <source>
        <dbReference type="Pfam" id="PF13962"/>
    </source>
</evidence>
<keyword evidence="5" id="KW-0040">ANK repeat</keyword>
<dbReference type="InterPro" id="IPR026961">
    <property type="entry name" value="PGG_dom"/>
</dbReference>
<keyword evidence="4 7" id="KW-1133">Transmembrane helix</keyword>
<evidence type="ECO:0000313" key="9">
    <source>
        <dbReference type="EMBL" id="KAG0555305.1"/>
    </source>
</evidence>
<dbReference type="SUPFAM" id="SSF48403">
    <property type="entry name" value="Ankyrin repeat"/>
    <property type="match status" value="1"/>
</dbReference>
<name>A0A8T0G975_CERPU</name>
<feature type="domain" description="PGG" evidence="8">
    <location>
        <begin position="954"/>
        <end position="1065"/>
    </location>
</feature>
<comment type="subcellular location">
    <subcellularLocation>
        <location evidence="1">Membrane</location>
        <topology evidence="1">Multi-pass membrane protein</topology>
    </subcellularLocation>
</comment>
<evidence type="ECO:0000256" key="1">
    <source>
        <dbReference type="ARBA" id="ARBA00004141"/>
    </source>
</evidence>
<evidence type="ECO:0000256" key="7">
    <source>
        <dbReference type="SAM" id="Phobius"/>
    </source>
</evidence>
<protein>
    <recommendedName>
        <fullName evidence="8">PGG domain-containing protein</fullName>
    </recommendedName>
</protein>
<organism evidence="9 10">
    <name type="scientific">Ceratodon purpureus</name>
    <name type="common">Fire moss</name>
    <name type="synonym">Dicranum purpureum</name>
    <dbReference type="NCBI Taxonomy" id="3225"/>
    <lineage>
        <taxon>Eukaryota</taxon>
        <taxon>Viridiplantae</taxon>
        <taxon>Streptophyta</taxon>
        <taxon>Embryophyta</taxon>
        <taxon>Bryophyta</taxon>
        <taxon>Bryophytina</taxon>
        <taxon>Bryopsida</taxon>
        <taxon>Dicranidae</taxon>
        <taxon>Pseudoditrichales</taxon>
        <taxon>Ditrichaceae</taxon>
        <taxon>Ceratodon</taxon>
    </lineage>
</organism>
<feature type="transmembrane region" description="Helical" evidence="7">
    <location>
        <begin position="1134"/>
        <end position="1164"/>
    </location>
</feature>
<evidence type="ECO:0000256" key="3">
    <source>
        <dbReference type="ARBA" id="ARBA00022737"/>
    </source>
</evidence>
<keyword evidence="6 7" id="KW-0472">Membrane</keyword>